<dbReference type="GO" id="GO:1990904">
    <property type="term" value="C:ribonucleoprotein complex"/>
    <property type="evidence" value="ECO:0007669"/>
    <property type="project" value="UniProtKB-KW"/>
</dbReference>
<evidence type="ECO:0000256" key="6">
    <source>
        <dbReference type="SAM" id="MobiDB-lite"/>
    </source>
</evidence>
<dbReference type="GO" id="GO:0005840">
    <property type="term" value="C:ribosome"/>
    <property type="evidence" value="ECO:0007669"/>
    <property type="project" value="UniProtKB-KW"/>
</dbReference>
<dbReference type="EMBL" id="CADCWL010000035">
    <property type="protein sequence ID" value="CAA9551312.1"/>
    <property type="molecule type" value="Genomic_DNA"/>
</dbReference>
<dbReference type="AlphaFoldDB" id="A0A6J4UKA3"/>
<accession>A0A6J4UKA3</accession>
<evidence type="ECO:0000256" key="4">
    <source>
        <dbReference type="ARBA" id="ARBA00035244"/>
    </source>
</evidence>
<protein>
    <recommendedName>
        <fullName evidence="4 5">Large ribosomal subunit protein uL4</fullName>
    </recommendedName>
</protein>
<evidence type="ECO:0000256" key="1">
    <source>
        <dbReference type="ARBA" id="ARBA00010528"/>
    </source>
</evidence>
<dbReference type="InterPro" id="IPR023574">
    <property type="entry name" value="Ribosomal_uL4_dom_sf"/>
</dbReference>
<comment type="function">
    <text evidence="5">Forms part of the polypeptide exit tunnel.</text>
</comment>
<dbReference type="Pfam" id="PF00573">
    <property type="entry name" value="Ribosomal_L4"/>
    <property type="match status" value="1"/>
</dbReference>
<keyword evidence="3 5" id="KW-0687">Ribonucleoprotein</keyword>
<reference evidence="7" key="1">
    <citation type="submission" date="2020-02" db="EMBL/GenBank/DDBJ databases">
        <authorList>
            <person name="Meier V. D."/>
        </authorList>
    </citation>
    <scope>NUCLEOTIDE SEQUENCE</scope>
    <source>
        <strain evidence="7">AVDCRST_MAG19</strain>
    </source>
</reference>
<feature type="region of interest" description="Disordered" evidence="6">
    <location>
        <begin position="53"/>
        <end position="104"/>
    </location>
</feature>
<dbReference type="SUPFAM" id="SSF52166">
    <property type="entry name" value="Ribosomal protein L4"/>
    <property type="match status" value="1"/>
</dbReference>
<dbReference type="GO" id="GO:0006412">
    <property type="term" value="P:translation"/>
    <property type="evidence" value="ECO:0007669"/>
    <property type="project" value="UniProtKB-UniRule"/>
</dbReference>
<sequence length="249" mass="27109">MTEQRSETMQADVYDTTGVIVGRVDLDESVWGIEPNIAVMHQALLRQQANARKGTHNTLTRGEVRGGGKKPWRQKGTGRARQGSIRSPQWSGGGVVWGPHPRSYAQDMPRQMRRLAIRSALSAKVRDGRLTVIDGLEAIEPRTKAMKGVIGSLPSARSVLIVTPGHSDVVKRGAGNLEDVETIQAGYLNVRDVLKYERLVVTREAIATIEGLWALSEARRVPSRFKLARLAARADAAAETMVATVGGEA</sequence>
<dbReference type="GO" id="GO:0019843">
    <property type="term" value="F:rRNA binding"/>
    <property type="evidence" value="ECO:0007669"/>
    <property type="project" value="UniProtKB-UniRule"/>
</dbReference>
<gene>
    <name evidence="5" type="primary">rplD</name>
    <name evidence="7" type="ORF">AVDCRST_MAG19-846</name>
</gene>
<feature type="compositionally biased region" description="Basic residues" evidence="6">
    <location>
        <begin position="67"/>
        <end position="78"/>
    </location>
</feature>
<dbReference type="HAMAP" id="MF_01328_B">
    <property type="entry name" value="Ribosomal_uL4_B"/>
    <property type="match status" value="1"/>
</dbReference>
<dbReference type="GO" id="GO:0003735">
    <property type="term" value="F:structural constituent of ribosome"/>
    <property type="evidence" value="ECO:0007669"/>
    <property type="project" value="InterPro"/>
</dbReference>
<keyword evidence="2 5" id="KW-0689">Ribosomal protein</keyword>
<dbReference type="PANTHER" id="PTHR10746:SF6">
    <property type="entry name" value="LARGE RIBOSOMAL SUBUNIT PROTEIN UL4M"/>
    <property type="match status" value="1"/>
</dbReference>
<evidence type="ECO:0000256" key="2">
    <source>
        <dbReference type="ARBA" id="ARBA00022980"/>
    </source>
</evidence>
<keyword evidence="5" id="KW-0699">rRNA-binding</keyword>
<keyword evidence="5" id="KW-0694">RNA-binding</keyword>
<comment type="subunit">
    <text evidence="5">Part of the 50S ribosomal subunit.</text>
</comment>
<name>A0A6J4UKA3_9BACT</name>
<dbReference type="NCBIfam" id="TIGR03953">
    <property type="entry name" value="rplD_bact"/>
    <property type="match status" value="1"/>
</dbReference>
<dbReference type="Gene3D" id="3.40.1370.10">
    <property type="match status" value="1"/>
</dbReference>
<comment type="similarity">
    <text evidence="1 5">Belongs to the universal ribosomal protein uL4 family.</text>
</comment>
<comment type="function">
    <text evidence="5">One of the primary rRNA binding proteins, this protein initially binds near the 5'-end of the 23S rRNA. It is important during the early stages of 50S assembly. It makes multiple contacts with different domains of the 23S rRNA in the assembled 50S subunit and ribosome.</text>
</comment>
<organism evidence="7">
    <name type="scientific">uncultured Thermomicrobiales bacterium</name>
    <dbReference type="NCBI Taxonomy" id="1645740"/>
    <lineage>
        <taxon>Bacteria</taxon>
        <taxon>Pseudomonadati</taxon>
        <taxon>Thermomicrobiota</taxon>
        <taxon>Thermomicrobia</taxon>
        <taxon>Thermomicrobiales</taxon>
        <taxon>environmental samples</taxon>
    </lineage>
</organism>
<evidence type="ECO:0000256" key="5">
    <source>
        <dbReference type="HAMAP-Rule" id="MF_01328"/>
    </source>
</evidence>
<evidence type="ECO:0000313" key="7">
    <source>
        <dbReference type="EMBL" id="CAA9551312.1"/>
    </source>
</evidence>
<dbReference type="PANTHER" id="PTHR10746">
    <property type="entry name" value="50S RIBOSOMAL PROTEIN L4"/>
    <property type="match status" value="1"/>
</dbReference>
<evidence type="ECO:0000256" key="3">
    <source>
        <dbReference type="ARBA" id="ARBA00023274"/>
    </source>
</evidence>
<dbReference type="InterPro" id="IPR013005">
    <property type="entry name" value="Ribosomal_uL4-like"/>
</dbReference>
<dbReference type="InterPro" id="IPR002136">
    <property type="entry name" value="Ribosomal_uL4"/>
</dbReference>
<proteinExistence type="inferred from homology"/>